<evidence type="ECO:0000256" key="5">
    <source>
        <dbReference type="ARBA" id="ARBA00022958"/>
    </source>
</evidence>
<name>A0A6A3B8V8_HIBSY</name>
<dbReference type="GO" id="GO:0015385">
    <property type="term" value="F:sodium:proton antiporter activity"/>
    <property type="evidence" value="ECO:0007669"/>
    <property type="project" value="InterPro"/>
</dbReference>
<dbReference type="GO" id="GO:0098719">
    <property type="term" value="P:sodium ion import across plasma membrane"/>
    <property type="evidence" value="ECO:0007669"/>
    <property type="project" value="TreeGrafter"/>
</dbReference>
<dbReference type="InterPro" id="IPR004709">
    <property type="entry name" value="NaH_exchanger"/>
</dbReference>
<dbReference type="GO" id="GO:0005886">
    <property type="term" value="C:plasma membrane"/>
    <property type="evidence" value="ECO:0007669"/>
    <property type="project" value="TreeGrafter"/>
</dbReference>
<reference evidence="15" key="1">
    <citation type="submission" date="2019-09" db="EMBL/GenBank/DDBJ databases">
        <title>Draft genome information of white flower Hibiscus syriacus.</title>
        <authorList>
            <person name="Kim Y.-M."/>
        </authorList>
    </citation>
    <scope>NUCLEOTIDE SEQUENCE [LARGE SCALE GENOMIC DNA]</scope>
    <source>
        <strain evidence="15">YM2019G1</strain>
    </source>
</reference>
<evidence type="ECO:0000256" key="7">
    <source>
        <dbReference type="ARBA" id="ARBA00023053"/>
    </source>
</evidence>
<feature type="transmembrane region" description="Helical" evidence="13">
    <location>
        <begin position="231"/>
        <end position="249"/>
    </location>
</feature>
<evidence type="ECO:0000256" key="8">
    <source>
        <dbReference type="ARBA" id="ARBA00023065"/>
    </source>
</evidence>
<evidence type="ECO:0000256" key="13">
    <source>
        <dbReference type="SAM" id="Phobius"/>
    </source>
</evidence>
<proteinExistence type="predicted"/>
<dbReference type="PANTHER" id="PTHR10110:SF117">
    <property type="entry name" value="SODIUM_HYDROGEN EXCHANGER 2"/>
    <property type="match status" value="1"/>
</dbReference>
<dbReference type="EMBL" id="VEPZ02000879">
    <property type="protein sequence ID" value="KAE8713286.1"/>
    <property type="molecule type" value="Genomic_DNA"/>
</dbReference>
<comment type="caution">
    <text evidence="15">The sequence shown here is derived from an EMBL/GenBank/DDBJ whole genome shotgun (WGS) entry which is preliminary data.</text>
</comment>
<dbReference type="Proteomes" id="UP000436088">
    <property type="component" value="Unassembled WGS sequence"/>
</dbReference>
<evidence type="ECO:0000256" key="11">
    <source>
        <dbReference type="ARBA" id="ARBA00047524"/>
    </source>
</evidence>
<dbReference type="Gene3D" id="6.10.140.1330">
    <property type="match status" value="1"/>
</dbReference>
<feature type="domain" description="Cation/H+ exchanger transmembrane" evidence="14">
    <location>
        <begin position="56"/>
        <end position="208"/>
    </location>
</feature>
<dbReference type="InterPro" id="IPR006153">
    <property type="entry name" value="Cation/H_exchanger_TM"/>
</dbReference>
<comment type="catalytic activity">
    <reaction evidence="12">
        <text>K(+)(in) + H(+)(out) = K(+)(out) + H(+)(in)</text>
        <dbReference type="Rhea" id="RHEA:29467"/>
        <dbReference type="ChEBI" id="CHEBI:15378"/>
        <dbReference type="ChEBI" id="CHEBI:29103"/>
    </reaction>
</comment>
<keyword evidence="9 13" id="KW-0472">Membrane</keyword>
<keyword evidence="4 13" id="KW-0812">Transmembrane</keyword>
<evidence type="ECO:0000256" key="9">
    <source>
        <dbReference type="ARBA" id="ARBA00023136"/>
    </source>
</evidence>
<keyword evidence="6 13" id="KW-1133">Transmembrane helix</keyword>
<feature type="transmembrane region" description="Helical" evidence="13">
    <location>
        <begin position="269"/>
        <end position="290"/>
    </location>
</feature>
<keyword evidence="7" id="KW-0915">Sodium</keyword>
<dbReference type="PANTHER" id="PTHR10110">
    <property type="entry name" value="SODIUM/HYDROGEN EXCHANGER"/>
    <property type="match status" value="1"/>
</dbReference>
<dbReference type="PRINTS" id="PR01084">
    <property type="entry name" value="NAHEXCHNGR"/>
</dbReference>
<keyword evidence="2" id="KW-0813">Transport</keyword>
<sequence length="446" mass="48560">MKAYIIDPLKGIALVGAASVSSSMATTETVVVEFSKDEKDVPAMLDDHASVVSMNLFVALLCASIVIGSLYWGGKSSSLLVFCEDLFFIYLLPPIIFNAGFSVKKKQFFINFITIMLFGVVGVIKFFKQMNLGLFDMGDFVAIGAIFAATDSVCTLQVLNQDETPLLYSLVFGERVVNDATSVVLFNAIQSFDLTNTSWNCFGVFRKVLVSIYSKHSSGSGCMFQMLSRHAFATLSFVAEIFIFIHVGMDALDIETWGFVNDRPGTSIIVSSVLLALVIIWWSGLMRGVVSMALAYNQEMLVTLSVGSADQVFGLLTKPSIRFLLPHSKVTSMPSGRLSPKSVTKPFLGSSRDSFDDTPMEYSGQAPLAHFLRLQHTPSITTGASLIMPSCGPCLVAGVLFPSFLAPQQKGVNMVYLSCTETLLERDVNKIHALCIGVVLRNANIL</sequence>
<organism evidence="15 16">
    <name type="scientific">Hibiscus syriacus</name>
    <name type="common">Rose of Sharon</name>
    <dbReference type="NCBI Taxonomy" id="106335"/>
    <lineage>
        <taxon>Eukaryota</taxon>
        <taxon>Viridiplantae</taxon>
        <taxon>Streptophyta</taxon>
        <taxon>Embryophyta</taxon>
        <taxon>Tracheophyta</taxon>
        <taxon>Spermatophyta</taxon>
        <taxon>Magnoliopsida</taxon>
        <taxon>eudicotyledons</taxon>
        <taxon>Gunneridae</taxon>
        <taxon>Pentapetalae</taxon>
        <taxon>rosids</taxon>
        <taxon>malvids</taxon>
        <taxon>Malvales</taxon>
        <taxon>Malvaceae</taxon>
        <taxon>Malvoideae</taxon>
        <taxon>Hibiscus</taxon>
    </lineage>
</organism>
<keyword evidence="16" id="KW-1185">Reference proteome</keyword>
<evidence type="ECO:0000259" key="14">
    <source>
        <dbReference type="Pfam" id="PF00999"/>
    </source>
</evidence>
<evidence type="ECO:0000256" key="4">
    <source>
        <dbReference type="ARBA" id="ARBA00022692"/>
    </source>
</evidence>
<dbReference type="GO" id="GO:0015386">
    <property type="term" value="F:potassium:proton antiporter activity"/>
    <property type="evidence" value="ECO:0007669"/>
    <property type="project" value="TreeGrafter"/>
</dbReference>
<keyword evidence="5" id="KW-0630">Potassium</keyword>
<feature type="transmembrane region" description="Helical" evidence="13">
    <location>
        <begin position="49"/>
        <end position="72"/>
    </location>
</feature>
<keyword evidence="8" id="KW-0406">Ion transport</keyword>
<gene>
    <name evidence="15" type="ORF">F3Y22_tig00110213pilonHSYRG00248</name>
</gene>
<dbReference type="InterPro" id="IPR018422">
    <property type="entry name" value="Cation/H_exchanger_CPA1"/>
</dbReference>
<evidence type="ECO:0000256" key="1">
    <source>
        <dbReference type="ARBA" id="ARBA00004141"/>
    </source>
</evidence>
<evidence type="ECO:0000256" key="10">
    <source>
        <dbReference type="ARBA" id="ARBA00023201"/>
    </source>
</evidence>
<comment type="subcellular location">
    <subcellularLocation>
        <location evidence="1">Membrane</location>
        <topology evidence="1">Multi-pass membrane protein</topology>
    </subcellularLocation>
</comment>
<dbReference type="GO" id="GO:0051453">
    <property type="term" value="P:regulation of intracellular pH"/>
    <property type="evidence" value="ECO:0007669"/>
    <property type="project" value="TreeGrafter"/>
</dbReference>
<comment type="catalytic activity">
    <reaction evidence="11">
        <text>Na(+)(in) + H(+)(out) = Na(+)(out) + H(+)(in)</text>
        <dbReference type="Rhea" id="RHEA:29419"/>
        <dbReference type="ChEBI" id="CHEBI:15378"/>
        <dbReference type="ChEBI" id="CHEBI:29101"/>
    </reaction>
</comment>
<dbReference type="AlphaFoldDB" id="A0A6A3B8V8"/>
<evidence type="ECO:0000256" key="2">
    <source>
        <dbReference type="ARBA" id="ARBA00022448"/>
    </source>
</evidence>
<evidence type="ECO:0000256" key="6">
    <source>
        <dbReference type="ARBA" id="ARBA00022989"/>
    </source>
</evidence>
<keyword evidence="3" id="KW-0633">Potassium transport</keyword>
<accession>A0A6A3B8V8</accession>
<evidence type="ECO:0000256" key="3">
    <source>
        <dbReference type="ARBA" id="ARBA00022538"/>
    </source>
</evidence>
<evidence type="ECO:0000256" key="12">
    <source>
        <dbReference type="ARBA" id="ARBA00047912"/>
    </source>
</evidence>
<feature type="transmembrane region" description="Helical" evidence="13">
    <location>
        <begin position="108"/>
        <end position="127"/>
    </location>
</feature>
<evidence type="ECO:0000313" key="16">
    <source>
        <dbReference type="Proteomes" id="UP000436088"/>
    </source>
</evidence>
<protein>
    <submittedName>
        <fullName evidence="15">Sodium/hydrogen exchanger 4</fullName>
    </submittedName>
</protein>
<evidence type="ECO:0000313" key="15">
    <source>
        <dbReference type="EMBL" id="KAE8713286.1"/>
    </source>
</evidence>
<keyword evidence="10" id="KW-0739">Sodium transport</keyword>
<dbReference type="Pfam" id="PF00999">
    <property type="entry name" value="Na_H_Exchanger"/>
    <property type="match status" value="1"/>
</dbReference>